<dbReference type="AlphaFoldDB" id="Q73L85"/>
<dbReference type="HOGENOM" id="CLU_3384325_0_0_12"/>
<name>Q73L85_TREDE</name>
<sequence>MRSLRLNNALTKLPKLWYNRIKEAFYAYNDYDK</sequence>
<gene>
    <name evidence="1" type="ordered locus">TDE_1980</name>
</gene>
<organism evidence="1 2">
    <name type="scientific">Treponema denticola (strain ATCC 35405 / DSM 14222 / CIP 103919 / JCM 8153 / KCTC 15104)</name>
    <dbReference type="NCBI Taxonomy" id="243275"/>
    <lineage>
        <taxon>Bacteria</taxon>
        <taxon>Pseudomonadati</taxon>
        <taxon>Spirochaetota</taxon>
        <taxon>Spirochaetia</taxon>
        <taxon>Spirochaetales</taxon>
        <taxon>Treponemataceae</taxon>
        <taxon>Treponema</taxon>
    </lineage>
</organism>
<dbReference type="Proteomes" id="UP000008212">
    <property type="component" value="Chromosome"/>
</dbReference>
<dbReference type="KEGG" id="tde:TDE_1980"/>
<evidence type="ECO:0000313" key="1">
    <source>
        <dbReference type="EMBL" id="AAS12494.1"/>
    </source>
</evidence>
<protein>
    <submittedName>
        <fullName evidence="1">Uncharacterized protein</fullName>
    </submittedName>
</protein>
<keyword evidence="2" id="KW-1185">Reference proteome</keyword>
<reference evidence="1 2" key="1">
    <citation type="journal article" date="2004" name="Proc. Natl. Acad. Sci. U.S.A.">
        <title>Comparison of the genome of the oral pathogen Treponema denticola with other spirochete genomes.</title>
        <authorList>
            <person name="Seshadri R."/>
            <person name="Myers G.S."/>
            <person name="Tettelin H."/>
            <person name="Eisen J.A."/>
            <person name="Heidelberg J.F."/>
            <person name="Dodson R.J."/>
            <person name="Davidsen T.M."/>
            <person name="DeBoy R.T."/>
            <person name="Fouts D.E."/>
            <person name="Haft D.H."/>
            <person name="Selengut J."/>
            <person name="Ren Q."/>
            <person name="Brinkac L.M."/>
            <person name="Madupu R."/>
            <person name="Kolonay J."/>
            <person name="Durkin S.A."/>
            <person name="Daugherty S.C."/>
            <person name="Shetty J."/>
            <person name="Shvartsbeyn A."/>
            <person name="Gebregeorgis E."/>
            <person name="Geer K."/>
            <person name="Tsegaye G."/>
            <person name="Malek J."/>
            <person name="Ayodeji B."/>
            <person name="Shatsman S."/>
            <person name="McLeod M.P."/>
            <person name="Smajs D."/>
            <person name="Howell J.K."/>
            <person name="Pal S."/>
            <person name="Amin A."/>
            <person name="Vashisth P."/>
            <person name="McNeill T.Z."/>
            <person name="Xiang Q."/>
            <person name="Sodergren E."/>
            <person name="Baca E."/>
            <person name="Weinstock G.M."/>
            <person name="Norris S.J."/>
            <person name="Fraser C.M."/>
            <person name="Paulsen I.T."/>
        </authorList>
    </citation>
    <scope>NUCLEOTIDE SEQUENCE [LARGE SCALE GENOMIC DNA]</scope>
    <source>
        <strain evidence="2">ATCC 35405 / DSM 14222 / CIP 103919 / JCM 8153 / KCTC 15104</strain>
    </source>
</reference>
<proteinExistence type="predicted"/>
<accession>Q73L85</accession>
<evidence type="ECO:0000313" key="2">
    <source>
        <dbReference type="Proteomes" id="UP000008212"/>
    </source>
</evidence>
<dbReference type="PaxDb" id="243275-TDE_1980"/>
<dbReference type="EMBL" id="AE017226">
    <property type="protein sequence ID" value="AAS12494.1"/>
    <property type="molecule type" value="Genomic_DNA"/>
</dbReference>